<keyword evidence="2" id="KW-0805">Transcription regulation</keyword>
<evidence type="ECO:0000313" key="6">
    <source>
        <dbReference type="Proteomes" id="UP000694867"/>
    </source>
</evidence>
<dbReference type="SUPFAM" id="SSF57783">
    <property type="entry name" value="Zinc beta-ribbon"/>
    <property type="match status" value="1"/>
</dbReference>
<dbReference type="GO" id="GO:0006367">
    <property type="term" value="P:transcription initiation at RNA polymerase II promoter"/>
    <property type="evidence" value="ECO:0007669"/>
    <property type="project" value="InterPro"/>
</dbReference>
<evidence type="ECO:0000259" key="5">
    <source>
        <dbReference type="PROSITE" id="PS51344"/>
    </source>
</evidence>
<evidence type="ECO:0000313" key="7">
    <source>
        <dbReference type="RefSeq" id="XP_003738556.1"/>
    </source>
</evidence>
<feature type="compositionally biased region" description="Acidic residues" evidence="4">
    <location>
        <begin position="318"/>
        <end position="330"/>
    </location>
</feature>
<dbReference type="PANTHER" id="PTHR13097:SF7">
    <property type="entry name" value="GENERAL TRANSCRIPTION FACTOR IIE SUBUNIT 1"/>
    <property type="match status" value="1"/>
</dbReference>
<keyword evidence="3" id="KW-0804">Transcription</keyword>
<dbReference type="Pfam" id="PF11521">
    <property type="entry name" value="TFIIE-A_C"/>
    <property type="match status" value="1"/>
</dbReference>
<dbReference type="GeneID" id="100906334"/>
<dbReference type="GO" id="GO:0005673">
    <property type="term" value="C:transcription factor TFIIE complex"/>
    <property type="evidence" value="ECO:0007669"/>
    <property type="project" value="TreeGrafter"/>
</dbReference>
<dbReference type="AlphaFoldDB" id="A0AAJ6VUV3"/>
<evidence type="ECO:0000256" key="1">
    <source>
        <dbReference type="ARBA" id="ARBA00008947"/>
    </source>
</evidence>
<feature type="region of interest" description="Disordered" evidence="4">
    <location>
        <begin position="306"/>
        <end position="330"/>
    </location>
</feature>
<evidence type="ECO:0000256" key="4">
    <source>
        <dbReference type="SAM" id="MobiDB-lite"/>
    </source>
</evidence>
<accession>A0AAJ6VUV3</accession>
<evidence type="ECO:0000256" key="2">
    <source>
        <dbReference type="ARBA" id="ARBA00023015"/>
    </source>
</evidence>
<reference evidence="7" key="1">
    <citation type="submission" date="2025-08" db="UniProtKB">
        <authorList>
            <consortium name="RefSeq"/>
        </authorList>
    </citation>
    <scope>IDENTIFICATION</scope>
</reference>
<feature type="region of interest" description="Disordered" evidence="4">
    <location>
        <begin position="206"/>
        <end position="235"/>
    </location>
</feature>
<feature type="compositionally biased region" description="Polar residues" evidence="4">
    <location>
        <begin position="217"/>
        <end position="226"/>
    </location>
</feature>
<dbReference type="SMART" id="SM00531">
    <property type="entry name" value="TFIIE"/>
    <property type="match status" value="1"/>
</dbReference>
<gene>
    <name evidence="7" type="primary">LOC100906334</name>
</gene>
<dbReference type="InterPro" id="IPR021600">
    <property type="entry name" value="TFIIE_asu_C"/>
</dbReference>
<dbReference type="CTD" id="39313"/>
<keyword evidence="6" id="KW-1185">Reference proteome</keyword>
<dbReference type="Proteomes" id="UP000694867">
    <property type="component" value="Unplaced"/>
</dbReference>
<dbReference type="InterPro" id="IPR017919">
    <property type="entry name" value="TFIIE/TFIIEa_HTH"/>
</dbReference>
<dbReference type="InterPro" id="IPR002853">
    <property type="entry name" value="TFIIE_asu"/>
</dbReference>
<protein>
    <submittedName>
        <fullName evidence="7">General transcription factor IIE subunit 1</fullName>
    </submittedName>
</protein>
<dbReference type="Gene3D" id="3.30.40.10">
    <property type="entry name" value="Zinc/RING finger domain, C3HC4 (zinc finger)"/>
    <property type="match status" value="1"/>
</dbReference>
<sequence>MDVVHEVPADLKRLVKLVTRGFYTPELGIVADAIMKHQCVCEEALADLLKFERKQLRQILAQMQQDRIAKARLRMETGPDGKSQKNFYYYIPYQSFVNFLKYKLDLVRQKIETEDRESTSRTSFKCQGCAKCYTDLEADRLIDFATGELRCHHCRATVEEAESEKSSETPQQLLVRFNEQMEPLFALLRQVENVRLAPDLLEPEPKELEIRIPGQPKTKNSGQQGASPGEWSGDSTRYAAATVTVGEAAPAAMRETKEIPMWLQKSTVLVDEPSADFLQNRSSNPFPTNQTKAISVQNIMEALLSHERRPSADGGKESEEEEEDEWEEVPEEIPMVMVGGEPVAIHDITQELVDKMSKDEKRQYIAIAQQLYSATYE</sequence>
<proteinExistence type="inferred from homology"/>
<name>A0AAJ6VUV3_9ACAR</name>
<dbReference type="InterPro" id="IPR039997">
    <property type="entry name" value="TFE"/>
</dbReference>
<organism evidence="6 7">
    <name type="scientific">Galendromus occidentalis</name>
    <name type="common">western predatory mite</name>
    <dbReference type="NCBI Taxonomy" id="34638"/>
    <lineage>
        <taxon>Eukaryota</taxon>
        <taxon>Metazoa</taxon>
        <taxon>Ecdysozoa</taxon>
        <taxon>Arthropoda</taxon>
        <taxon>Chelicerata</taxon>
        <taxon>Arachnida</taxon>
        <taxon>Acari</taxon>
        <taxon>Parasitiformes</taxon>
        <taxon>Mesostigmata</taxon>
        <taxon>Gamasina</taxon>
        <taxon>Phytoseioidea</taxon>
        <taxon>Phytoseiidae</taxon>
        <taxon>Typhlodrominae</taxon>
        <taxon>Galendromus</taxon>
    </lineage>
</organism>
<comment type="similarity">
    <text evidence="1">Belongs to the TFIIE alpha subunit family.</text>
</comment>
<feature type="domain" description="HTH TFE/IIEalpha-type" evidence="5">
    <location>
        <begin position="11"/>
        <end position="98"/>
    </location>
</feature>
<dbReference type="RefSeq" id="XP_003738556.1">
    <property type="nucleotide sequence ID" value="XM_003738508.1"/>
</dbReference>
<dbReference type="InterPro" id="IPR013083">
    <property type="entry name" value="Znf_RING/FYVE/PHD"/>
</dbReference>
<dbReference type="PANTHER" id="PTHR13097">
    <property type="entry name" value="TRANSCRIPTION INITIATION FACTOR IIE, ALPHA SUBUNIT"/>
    <property type="match status" value="1"/>
</dbReference>
<dbReference type="KEGG" id="goe:100906334"/>
<evidence type="ECO:0000256" key="3">
    <source>
        <dbReference type="ARBA" id="ARBA00023163"/>
    </source>
</evidence>
<feature type="compositionally biased region" description="Basic and acidic residues" evidence="4">
    <location>
        <begin position="306"/>
        <end position="317"/>
    </location>
</feature>
<dbReference type="InterPro" id="IPR024550">
    <property type="entry name" value="TFIIEa/SarR/Rpc3_HTH_dom"/>
</dbReference>
<dbReference type="Pfam" id="PF02002">
    <property type="entry name" value="TFIIE_alpha"/>
    <property type="match status" value="1"/>
</dbReference>
<dbReference type="Gene3D" id="6.10.140.1250">
    <property type="match status" value="1"/>
</dbReference>
<dbReference type="PROSITE" id="PS51344">
    <property type="entry name" value="HTH_TFE_IIE"/>
    <property type="match status" value="1"/>
</dbReference>